<dbReference type="InterPro" id="IPR019692">
    <property type="entry name" value="CFP-6_PH"/>
</dbReference>
<protein>
    <recommendedName>
        <fullName evidence="3">Low molecular weight protein antigen 6 PH domain-containing protein</fullName>
    </recommendedName>
</protein>
<proteinExistence type="predicted"/>
<gene>
    <name evidence="4" type="ORF">QF030_005268</name>
</gene>
<keyword evidence="2" id="KW-0812">Transmembrane</keyword>
<evidence type="ECO:0000256" key="1">
    <source>
        <dbReference type="SAM" id="MobiDB-lite"/>
    </source>
</evidence>
<dbReference type="Pfam" id="PF10756">
    <property type="entry name" value="bPH_6"/>
    <property type="match status" value="1"/>
</dbReference>
<evidence type="ECO:0000313" key="4">
    <source>
        <dbReference type="EMBL" id="MDQ0583090.1"/>
    </source>
</evidence>
<feature type="transmembrane region" description="Helical" evidence="2">
    <location>
        <begin position="56"/>
        <end position="78"/>
    </location>
</feature>
<name>A0ABU0NXA3_STRRH</name>
<keyword evidence="5" id="KW-1185">Reference proteome</keyword>
<reference evidence="4 5" key="1">
    <citation type="submission" date="2023-07" db="EMBL/GenBank/DDBJ databases">
        <title>Comparative genomics of wheat-associated soil bacteria to identify genetic determinants of phenazine resistance.</title>
        <authorList>
            <person name="Mouncey N."/>
        </authorList>
    </citation>
    <scope>NUCLEOTIDE SEQUENCE [LARGE SCALE GENOMIC DNA]</scope>
    <source>
        <strain evidence="4 5">B2I6</strain>
    </source>
</reference>
<accession>A0ABU0NXA3</accession>
<keyword evidence="2" id="KW-0472">Membrane</keyword>
<feature type="domain" description="Low molecular weight protein antigen 6 PH" evidence="3">
    <location>
        <begin position="75"/>
        <end position="147"/>
    </location>
</feature>
<feature type="region of interest" description="Disordered" evidence="1">
    <location>
        <begin position="1"/>
        <end position="22"/>
    </location>
</feature>
<sequence length="231" mass="24306">MTTPEDQSPAPQPSAPETKDRVYRSPAGVAGGVLLLGLAGWLGIDAILTGEGRTPWLALAALILLVPLIVAFTLRPAVFAGQDRLRVRNPFRVIVLPWGQVASLRSGYSNEVVAVSGKKFQLWSIPVSLRARKKATRRESKAAAGRTGGQEVRGSGGFGGLGGGSLRGGGTVPDGPVRAETDRVMDELRQLWESREKAETAQGEVTARWAWEILGPAVAGAVVLGILLAVG</sequence>
<dbReference type="EMBL" id="JAUSWV010000002">
    <property type="protein sequence ID" value="MDQ0583090.1"/>
    <property type="molecule type" value="Genomic_DNA"/>
</dbReference>
<dbReference type="Proteomes" id="UP001230654">
    <property type="component" value="Unassembled WGS sequence"/>
</dbReference>
<evidence type="ECO:0000259" key="3">
    <source>
        <dbReference type="Pfam" id="PF10756"/>
    </source>
</evidence>
<keyword evidence="2" id="KW-1133">Transmembrane helix</keyword>
<feature type="transmembrane region" description="Helical" evidence="2">
    <location>
        <begin position="27"/>
        <end position="44"/>
    </location>
</feature>
<dbReference type="RefSeq" id="WP_307165083.1">
    <property type="nucleotide sequence ID" value="NZ_JAUSWV010000002.1"/>
</dbReference>
<comment type="caution">
    <text evidence="4">The sequence shown here is derived from an EMBL/GenBank/DDBJ whole genome shotgun (WGS) entry which is preliminary data.</text>
</comment>
<evidence type="ECO:0000313" key="5">
    <source>
        <dbReference type="Proteomes" id="UP001230654"/>
    </source>
</evidence>
<feature type="transmembrane region" description="Helical" evidence="2">
    <location>
        <begin position="209"/>
        <end position="230"/>
    </location>
</feature>
<organism evidence="4 5">
    <name type="scientific">Streptomyces rishiriensis</name>
    <dbReference type="NCBI Taxonomy" id="68264"/>
    <lineage>
        <taxon>Bacteria</taxon>
        <taxon>Bacillati</taxon>
        <taxon>Actinomycetota</taxon>
        <taxon>Actinomycetes</taxon>
        <taxon>Kitasatosporales</taxon>
        <taxon>Streptomycetaceae</taxon>
        <taxon>Streptomyces</taxon>
    </lineage>
</organism>
<evidence type="ECO:0000256" key="2">
    <source>
        <dbReference type="SAM" id="Phobius"/>
    </source>
</evidence>